<evidence type="ECO:0000256" key="9">
    <source>
        <dbReference type="SAM" id="Phobius"/>
    </source>
</evidence>
<dbReference type="Proteomes" id="UP000193920">
    <property type="component" value="Unassembled WGS sequence"/>
</dbReference>
<dbReference type="InterPro" id="IPR013525">
    <property type="entry name" value="ABC2_TM"/>
</dbReference>
<feature type="domain" description="ABC transporter" evidence="10">
    <location>
        <begin position="580"/>
        <end position="814"/>
    </location>
</feature>
<dbReference type="AlphaFoldDB" id="A0A1Y2AZU4"/>
<keyword evidence="3" id="KW-0813">Transport</keyword>
<name>A0A1Y2AZU4_9FUNG</name>
<dbReference type="FunFam" id="3.40.50.300:FF:000335">
    <property type="entry name" value="ATP binding cassette subfamily A member 5"/>
    <property type="match status" value="1"/>
</dbReference>
<dbReference type="EMBL" id="MCOG01000188">
    <property type="protein sequence ID" value="ORY28091.1"/>
    <property type="molecule type" value="Genomic_DNA"/>
</dbReference>
<dbReference type="InterPro" id="IPR026082">
    <property type="entry name" value="ABCA"/>
</dbReference>
<dbReference type="Pfam" id="PF00005">
    <property type="entry name" value="ABC_tran"/>
    <property type="match status" value="1"/>
</dbReference>
<evidence type="ECO:0000256" key="3">
    <source>
        <dbReference type="ARBA" id="ARBA00022448"/>
    </source>
</evidence>
<dbReference type="STRING" id="1754190.A0A1Y2AZU4"/>
<evidence type="ECO:0000256" key="8">
    <source>
        <dbReference type="ARBA" id="ARBA00023136"/>
    </source>
</evidence>
<dbReference type="GO" id="GO:0016020">
    <property type="term" value="C:membrane"/>
    <property type="evidence" value="ECO:0007669"/>
    <property type="project" value="UniProtKB-SubCell"/>
</dbReference>
<keyword evidence="12" id="KW-1185">Reference proteome</keyword>
<evidence type="ECO:0000256" key="2">
    <source>
        <dbReference type="ARBA" id="ARBA00008869"/>
    </source>
</evidence>
<dbReference type="PANTHER" id="PTHR19229">
    <property type="entry name" value="ATP-BINDING CASSETTE TRANSPORTER SUBFAMILY A ABCA"/>
    <property type="match status" value="1"/>
</dbReference>
<evidence type="ECO:0000256" key="6">
    <source>
        <dbReference type="ARBA" id="ARBA00022840"/>
    </source>
</evidence>
<evidence type="ECO:0000256" key="4">
    <source>
        <dbReference type="ARBA" id="ARBA00022692"/>
    </source>
</evidence>
<feature type="transmembrane region" description="Helical" evidence="9">
    <location>
        <begin position="489"/>
        <end position="508"/>
    </location>
</feature>
<reference evidence="11 12" key="1">
    <citation type="submission" date="2016-08" db="EMBL/GenBank/DDBJ databases">
        <title>A Parts List for Fungal Cellulosomes Revealed by Comparative Genomics.</title>
        <authorList>
            <consortium name="DOE Joint Genome Institute"/>
            <person name="Haitjema C.H."/>
            <person name="Gilmore S.P."/>
            <person name="Henske J.K."/>
            <person name="Solomon K.V."/>
            <person name="De Groot R."/>
            <person name="Kuo A."/>
            <person name="Mondo S.J."/>
            <person name="Salamov A.A."/>
            <person name="Labutti K."/>
            <person name="Zhao Z."/>
            <person name="Chiniquy J."/>
            <person name="Barry K."/>
            <person name="Brewer H.M."/>
            <person name="Purvine S.O."/>
            <person name="Wright A.T."/>
            <person name="Boxma B."/>
            <person name="Van Alen T."/>
            <person name="Hackstein J.H."/>
            <person name="Baker S.E."/>
            <person name="Grigoriev I.V."/>
            <person name="O'Malley M.A."/>
        </authorList>
    </citation>
    <scope>NUCLEOTIDE SEQUENCE [LARGE SCALE GENOMIC DNA]</scope>
    <source>
        <strain evidence="11 12">G1</strain>
    </source>
</reference>
<comment type="caution">
    <text evidence="11">The sequence shown here is derived from an EMBL/GenBank/DDBJ whole genome shotgun (WGS) entry which is preliminary data.</text>
</comment>
<feature type="transmembrane region" description="Helical" evidence="9">
    <location>
        <begin position="382"/>
        <end position="411"/>
    </location>
</feature>
<dbReference type="GO" id="GO:0140359">
    <property type="term" value="F:ABC-type transporter activity"/>
    <property type="evidence" value="ECO:0007669"/>
    <property type="project" value="InterPro"/>
</dbReference>
<dbReference type="PROSITE" id="PS00211">
    <property type="entry name" value="ABC_TRANSPORTER_1"/>
    <property type="match status" value="1"/>
</dbReference>
<dbReference type="CDD" id="cd03263">
    <property type="entry name" value="ABC_subfamily_A"/>
    <property type="match status" value="1"/>
</dbReference>
<comment type="similarity">
    <text evidence="2">Belongs to the ABC transporter superfamily. ABCA family.</text>
</comment>
<comment type="subcellular location">
    <subcellularLocation>
        <location evidence="1">Membrane</location>
        <topology evidence="1">Multi-pass membrane protein</topology>
    </subcellularLocation>
</comment>
<evidence type="ECO:0000313" key="11">
    <source>
        <dbReference type="EMBL" id="ORY28091.1"/>
    </source>
</evidence>
<dbReference type="InterPro" id="IPR017871">
    <property type="entry name" value="ABC_transporter-like_CS"/>
</dbReference>
<dbReference type="GO" id="GO:0005319">
    <property type="term" value="F:lipid transporter activity"/>
    <property type="evidence" value="ECO:0007669"/>
    <property type="project" value="TreeGrafter"/>
</dbReference>
<keyword evidence="4 9" id="KW-0812">Transmembrane</keyword>
<dbReference type="OrthoDB" id="8061355at2759"/>
<dbReference type="InterPro" id="IPR003439">
    <property type="entry name" value="ABC_transporter-like_ATP-bd"/>
</dbReference>
<keyword evidence="6" id="KW-0067">ATP-binding</keyword>
<dbReference type="SMART" id="SM00382">
    <property type="entry name" value="AAA"/>
    <property type="match status" value="1"/>
</dbReference>
<feature type="transmembrane region" description="Helical" evidence="9">
    <location>
        <begin position="56"/>
        <end position="74"/>
    </location>
</feature>
<dbReference type="Gene3D" id="3.40.50.300">
    <property type="entry name" value="P-loop containing nucleotide triphosphate hydrolases"/>
    <property type="match status" value="1"/>
</dbReference>
<evidence type="ECO:0000256" key="1">
    <source>
        <dbReference type="ARBA" id="ARBA00004141"/>
    </source>
</evidence>
<feature type="transmembrane region" description="Helical" evidence="9">
    <location>
        <begin position="314"/>
        <end position="341"/>
    </location>
</feature>
<dbReference type="GO" id="GO:0016887">
    <property type="term" value="F:ATP hydrolysis activity"/>
    <property type="evidence" value="ECO:0007669"/>
    <property type="project" value="InterPro"/>
</dbReference>
<accession>A0A1Y2AZU4</accession>
<dbReference type="Pfam" id="PF12698">
    <property type="entry name" value="ABC2_membrane_3"/>
    <property type="match status" value="1"/>
</dbReference>
<sequence length="901" mass="103813">MGKEKDNNYDDIESFDIQLWDRRLQKSDGSGLWFTQLKALLRKDIILLKRSWKTTLMITVLTPLLAMAFLKYIIIISKNYTKEENLHPERIPLSGVPNCYGHPEEKENCINLMYTNCIDDAVCTRDSDVDKIISIFVENNNKRMNLDWAVDSNKWENWEDDKLKFNVTKKYDIVHVPNSNFIYNYTFNHQNITNYGIVFDIKKDSDVTNYRYQIWHNATFEFNSTVTISRGIDEAIIQFSKGNSDIKPEINIDIKDFPNESEDKYDDVIVTANGPRIFFCVSMVVFINLLSTIVSEKETKVRYSMEMMGLKRSVYWVSWFIVYAVLFFINTISTIIFGRLFKYAFFTNTDIIVLIYIFYGYGLAMEALGMLISTLVNRSKTAVLIGISTLIIGFLVMSTLFSVAIVTYLFWSKDVNSRYRYIGSILFPFFNFGKMFVDISNRSSNSINLISQTVVEGSGYKYDDLFEKPTSYSEIKTEYDEMEPTIHAFYYYFVNIVIYLILTVYMDNVRPNEYGKKKSIFYFLHPSYWKRSDKIVNRREWIKETPKKYPHKIDVRELDDDVRTHFRNTCNPDYEEDAPVRVINLRKEFISGRERKIAVKNSCLTIGKNKVVALLGQNGAGKSTTMNIISGLSTPTSGDVMVMNKSVLNNTPGVQSELGICPQDDILFKDLTAMEHLKLYSGIKGAINCLALDDILINRLKAVQLYTVKDALSKTYSGGMKRRLSMIIATIGDPNVILLDEPTTGMDPVNRRYVWRFIEEFKKGRCVLLTTHSMEEADALGDEIVIMSRSVVKAIGNSIHLKNKFGNGYRISIIANGDENIENVKQIAKEMVPGIRLADDSAGALIFEFSYDLSEYIPKFVQYLDENPDGIISTWGMSQTTLEEVFLTVIHEDSKRRFKEE</sequence>
<dbReference type="InterPro" id="IPR027417">
    <property type="entry name" value="P-loop_NTPase"/>
</dbReference>
<dbReference type="GO" id="GO:0005524">
    <property type="term" value="F:ATP binding"/>
    <property type="evidence" value="ECO:0007669"/>
    <property type="project" value="UniProtKB-KW"/>
</dbReference>
<dbReference type="PANTHER" id="PTHR19229:SF205">
    <property type="entry name" value="ABC TRANSPORTER A FAMILY MEMBER 1-RELATED"/>
    <property type="match status" value="1"/>
</dbReference>
<proteinExistence type="inferred from homology"/>
<dbReference type="InterPro" id="IPR003593">
    <property type="entry name" value="AAA+_ATPase"/>
</dbReference>
<evidence type="ECO:0000313" key="12">
    <source>
        <dbReference type="Proteomes" id="UP000193920"/>
    </source>
</evidence>
<feature type="transmembrane region" description="Helical" evidence="9">
    <location>
        <begin position="277"/>
        <end position="294"/>
    </location>
</feature>
<keyword evidence="8 9" id="KW-0472">Membrane</keyword>
<evidence type="ECO:0000259" key="10">
    <source>
        <dbReference type="PROSITE" id="PS50893"/>
    </source>
</evidence>
<keyword evidence="7 9" id="KW-1133">Transmembrane helix</keyword>
<dbReference type="PROSITE" id="PS50893">
    <property type="entry name" value="ABC_TRANSPORTER_2"/>
    <property type="match status" value="1"/>
</dbReference>
<feature type="transmembrane region" description="Helical" evidence="9">
    <location>
        <begin position="353"/>
        <end position="376"/>
    </location>
</feature>
<evidence type="ECO:0000256" key="7">
    <source>
        <dbReference type="ARBA" id="ARBA00022989"/>
    </source>
</evidence>
<protein>
    <recommendedName>
        <fullName evidence="10">ABC transporter domain-containing protein</fullName>
    </recommendedName>
</protein>
<evidence type="ECO:0000256" key="5">
    <source>
        <dbReference type="ARBA" id="ARBA00022741"/>
    </source>
</evidence>
<gene>
    <name evidence="11" type="ORF">LY90DRAFT_674203</name>
</gene>
<dbReference type="SUPFAM" id="SSF52540">
    <property type="entry name" value="P-loop containing nucleoside triphosphate hydrolases"/>
    <property type="match status" value="1"/>
</dbReference>
<keyword evidence="5" id="KW-0547">Nucleotide-binding</keyword>
<organism evidence="11 12">
    <name type="scientific">Neocallimastix californiae</name>
    <dbReference type="NCBI Taxonomy" id="1754190"/>
    <lineage>
        <taxon>Eukaryota</taxon>
        <taxon>Fungi</taxon>
        <taxon>Fungi incertae sedis</taxon>
        <taxon>Chytridiomycota</taxon>
        <taxon>Chytridiomycota incertae sedis</taxon>
        <taxon>Neocallimastigomycetes</taxon>
        <taxon>Neocallimastigales</taxon>
        <taxon>Neocallimastigaceae</taxon>
        <taxon>Neocallimastix</taxon>
    </lineage>
</organism>